<evidence type="ECO:0000313" key="3">
    <source>
        <dbReference type="Proteomes" id="UP000072618"/>
    </source>
</evidence>
<proteinExistence type="predicted"/>
<organism evidence="2 3">
    <name type="scientific">Streptococcus suis</name>
    <dbReference type="NCBI Taxonomy" id="1307"/>
    <lineage>
        <taxon>Bacteria</taxon>
        <taxon>Bacillati</taxon>
        <taxon>Bacillota</taxon>
        <taxon>Bacilli</taxon>
        <taxon>Lactobacillales</taxon>
        <taxon>Streptococcaceae</taxon>
        <taxon>Streptococcus</taxon>
    </lineage>
</organism>
<keyword evidence="1" id="KW-1133">Transmembrane helix</keyword>
<keyword evidence="1" id="KW-0472">Membrane</keyword>
<accession>A0A116L0E4</accession>
<dbReference type="EMBL" id="FIGJ01000011">
    <property type="protein sequence ID" value="CYU65879.1"/>
    <property type="molecule type" value="Genomic_DNA"/>
</dbReference>
<feature type="transmembrane region" description="Helical" evidence="1">
    <location>
        <begin position="21"/>
        <end position="38"/>
    </location>
</feature>
<name>A0A116L0E4_STRSU</name>
<dbReference type="AlphaFoldDB" id="A0A116L0E4"/>
<evidence type="ECO:0000256" key="1">
    <source>
        <dbReference type="SAM" id="Phobius"/>
    </source>
</evidence>
<keyword evidence="1" id="KW-0812">Transmembrane</keyword>
<reference evidence="2 3" key="1">
    <citation type="submission" date="2016-02" db="EMBL/GenBank/DDBJ databases">
        <authorList>
            <consortium name="Pathogen Informatics"/>
        </authorList>
    </citation>
    <scope>NUCLEOTIDE SEQUENCE [LARGE SCALE GENOMIC DNA]</scope>
    <source>
        <strain evidence="2 3">LSS32</strain>
    </source>
</reference>
<sequence>MFGNGKEAGQDSHDGFTFVRRYIFLIIFVVDELMMLVIEGKTDPLY</sequence>
<gene>
    <name evidence="2" type="ORF">ERS132394_01118</name>
</gene>
<protein>
    <submittedName>
        <fullName evidence="2">Uncharacterized protein</fullName>
    </submittedName>
</protein>
<evidence type="ECO:0000313" key="2">
    <source>
        <dbReference type="EMBL" id="CYU65879.1"/>
    </source>
</evidence>
<dbReference type="Proteomes" id="UP000072618">
    <property type="component" value="Unassembled WGS sequence"/>
</dbReference>